<dbReference type="Gene3D" id="3.40.630.30">
    <property type="match status" value="1"/>
</dbReference>
<evidence type="ECO:0000313" key="3">
    <source>
        <dbReference type="Proteomes" id="UP000036932"/>
    </source>
</evidence>
<sequence length="149" mass="17185">MIRYRKPGYDDPMILQLIESQLVPLSHMTKKELDTIRKDIPSRLQRGVTLVTSSENGDRVFAFIHFMMHGELLYIDMLAVASTAQRKRWGARLMEHAEHFAATRGCTRAKVMVDIGNTSGLNFYRKLGYTVTRIIEPSQCYELKKNHLV</sequence>
<dbReference type="RefSeq" id="WP_053494118.1">
    <property type="nucleotide sequence ID" value="NZ_LIUT01000003.1"/>
</dbReference>
<proteinExistence type="predicted"/>
<protein>
    <submittedName>
        <fullName evidence="2">GCN5 family acetyltransferase</fullName>
    </submittedName>
</protein>
<evidence type="ECO:0000259" key="1">
    <source>
        <dbReference type="PROSITE" id="PS51186"/>
    </source>
</evidence>
<dbReference type="SUPFAM" id="SSF55729">
    <property type="entry name" value="Acyl-CoA N-acyltransferases (Nat)"/>
    <property type="match status" value="1"/>
</dbReference>
<dbReference type="InterPro" id="IPR016181">
    <property type="entry name" value="Acyl_CoA_acyltransferase"/>
</dbReference>
<comment type="caution">
    <text evidence="2">The sequence shown here is derived from an EMBL/GenBank/DDBJ whole genome shotgun (WGS) entry which is preliminary data.</text>
</comment>
<dbReference type="Pfam" id="PF00583">
    <property type="entry name" value="Acetyltransf_1"/>
    <property type="match status" value="1"/>
</dbReference>
<dbReference type="OrthoDB" id="2638380at2"/>
<dbReference type="GO" id="GO:0016747">
    <property type="term" value="F:acyltransferase activity, transferring groups other than amino-acyl groups"/>
    <property type="evidence" value="ECO:0007669"/>
    <property type="project" value="InterPro"/>
</dbReference>
<accession>A0A0M1NK82</accession>
<organism evidence="2 3">
    <name type="scientific">Paenibacillus solani</name>
    <dbReference type="NCBI Taxonomy" id="1705565"/>
    <lineage>
        <taxon>Bacteria</taxon>
        <taxon>Bacillati</taxon>
        <taxon>Bacillota</taxon>
        <taxon>Bacilli</taxon>
        <taxon>Bacillales</taxon>
        <taxon>Paenibacillaceae</taxon>
        <taxon>Paenibacillus</taxon>
    </lineage>
</organism>
<keyword evidence="2" id="KW-0808">Transferase</keyword>
<dbReference type="AlphaFoldDB" id="A0A0M1NK82"/>
<reference evidence="3" key="1">
    <citation type="submission" date="2015-08" db="EMBL/GenBank/DDBJ databases">
        <title>Genome sequencing project for genomic taxonomy and phylogenomics of Bacillus-like bacteria.</title>
        <authorList>
            <person name="Liu B."/>
            <person name="Wang J."/>
            <person name="Zhu Y."/>
            <person name="Liu G."/>
            <person name="Chen Q."/>
            <person name="Chen Z."/>
            <person name="Lan J."/>
            <person name="Che J."/>
            <person name="Ge C."/>
            <person name="Shi H."/>
            <person name="Pan Z."/>
            <person name="Liu X."/>
        </authorList>
    </citation>
    <scope>NUCLEOTIDE SEQUENCE [LARGE SCALE GENOMIC DNA]</scope>
    <source>
        <strain evidence="3">FJAT-22460</strain>
    </source>
</reference>
<dbReference type="PROSITE" id="PS51186">
    <property type="entry name" value="GNAT"/>
    <property type="match status" value="1"/>
</dbReference>
<keyword evidence="3" id="KW-1185">Reference proteome</keyword>
<dbReference type="EMBL" id="LIUT01000003">
    <property type="protein sequence ID" value="KOR82663.1"/>
    <property type="molecule type" value="Genomic_DNA"/>
</dbReference>
<dbReference type="Proteomes" id="UP000036932">
    <property type="component" value="Unassembled WGS sequence"/>
</dbReference>
<gene>
    <name evidence="2" type="ORF">AM231_18560</name>
</gene>
<feature type="domain" description="N-acetyltransferase" evidence="1">
    <location>
        <begin position="1"/>
        <end position="149"/>
    </location>
</feature>
<dbReference type="InterPro" id="IPR000182">
    <property type="entry name" value="GNAT_dom"/>
</dbReference>
<dbReference type="CDD" id="cd04301">
    <property type="entry name" value="NAT_SF"/>
    <property type="match status" value="1"/>
</dbReference>
<dbReference type="PATRIC" id="fig|1705565.3.peg.5662"/>
<evidence type="ECO:0000313" key="2">
    <source>
        <dbReference type="EMBL" id="KOR82663.1"/>
    </source>
</evidence>
<name>A0A0M1NK82_9BACL</name>